<dbReference type="InterPro" id="IPR050483">
    <property type="entry name" value="CoA-transferase_III_domain"/>
</dbReference>
<feature type="transmembrane region" description="Helical" evidence="8">
    <location>
        <begin position="335"/>
        <end position="357"/>
    </location>
</feature>
<dbReference type="InterPro" id="IPR003673">
    <property type="entry name" value="CoA-Trfase_fam_III"/>
</dbReference>
<evidence type="ECO:0000313" key="9">
    <source>
        <dbReference type="EMBL" id="CAG5098554.1"/>
    </source>
</evidence>
<evidence type="ECO:0000256" key="7">
    <source>
        <dbReference type="ARBA" id="ARBA00023136"/>
    </source>
</evidence>
<comment type="subcellular location">
    <subcellularLocation>
        <location evidence="1">Membrane</location>
        <topology evidence="1">Multi-pass membrane protein</topology>
    </subcellularLocation>
</comment>
<dbReference type="InterPro" id="IPR044855">
    <property type="entry name" value="CoA-Trfase_III_dom3_sf"/>
</dbReference>
<dbReference type="InterPro" id="IPR019334">
    <property type="entry name" value="TMEM170A/B/YPR153W-like"/>
</dbReference>
<evidence type="ECO:0000256" key="1">
    <source>
        <dbReference type="ARBA" id="ARBA00004141"/>
    </source>
</evidence>
<dbReference type="Pfam" id="PF02515">
    <property type="entry name" value="CoA_transf_3"/>
    <property type="match status" value="1"/>
</dbReference>
<dbReference type="InterPro" id="IPR023606">
    <property type="entry name" value="CoA-Trfase_III_dom_1_sf"/>
</dbReference>
<dbReference type="Gene3D" id="3.40.50.10540">
    <property type="entry name" value="Crotonobetainyl-coa:carnitine coa-transferase, domain 1"/>
    <property type="match status" value="1"/>
</dbReference>
<keyword evidence="7 8" id="KW-0472">Membrane</keyword>
<name>A0ABN7SJ07_OIKDI</name>
<keyword evidence="4" id="KW-0808">Transferase</keyword>
<feature type="transmembrane region" description="Helical" evidence="8">
    <location>
        <begin position="402"/>
        <end position="426"/>
    </location>
</feature>
<keyword evidence="10" id="KW-1185">Reference proteome</keyword>
<evidence type="ECO:0000256" key="5">
    <source>
        <dbReference type="ARBA" id="ARBA00022692"/>
    </source>
</evidence>
<evidence type="ECO:0000313" key="10">
    <source>
        <dbReference type="Proteomes" id="UP001158576"/>
    </source>
</evidence>
<gene>
    <name evidence="9" type="ORF">OKIOD_LOCUS7328</name>
</gene>
<proteinExistence type="inferred from homology"/>
<dbReference type="Pfam" id="PF10190">
    <property type="entry name" value="Tmemb_170"/>
    <property type="match status" value="1"/>
</dbReference>
<comment type="similarity">
    <text evidence="2">Belongs to the TMEM170 family.</text>
</comment>
<sequence length="428" mass="47421">MSVFRPLAGRRIVDLTRVLAGPFCTQLLGDWGADVIKVEQPDQELAMIQDIGVHHSIKRKSLAVDFRRKEGLRIIEKLVADSDVFVENYIPGKLAEYGLGYEDLKSINPKIVYASLSGFGQQSTRAGYDVIVASVGGLMSITGDADGPPARVGVAVTDLFTGSLMSNAILAALHHVESNNEAVWVQSSLLQSQAAMLSHIGANFLTAGIDGKRYGTAHPSLVPYQSFPTKDGKYITVGAGNNRHFEEICDVMAIPELSVDTRFNSTGNRVINRQPLIKLLSDRFSKKTREEWETLFEKIMSNFLEMGNILQSPTESFKILANEYTAFEQMWLRTFYAVALSSIGMHIFAVITCLFTLMKHSKGRWYSILLIINAVLFPLIVGLISSAIIAGVYFVLDWSMESFVVIIWGMGQTILLFIMSMCRLLCTL</sequence>
<dbReference type="PANTHER" id="PTHR48207:SF3">
    <property type="entry name" value="SUCCINATE--HYDROXYMETHYLGLUTARATE COA-TRANSFERASE"/>
    <property type="match status" value="1"/>
</dbReference>
<keyword evidence="6 8" id="KW-1133">Transmembrane helix</keyword>
<comment type="similarity">
    <text evidence="3">Belongs to the CoA-transferase III family.</text>
</comment>
<protein>
    <submittedName>
        <fullName evidence="9">Oidioi.mRNA.OKI2018_I69.XSR.g15770.t1.cds</fullName>
    </submittedName>
</protein>
<evidence type="ECO:0000256" key="3">
    <source>
        <dbReference type="ARBA" id="ARBA00008383"/>
    </source>
</evidence>
<keyword evidence="5 8" id="KW-0812">Transmembrane</keyword>
<dbReference type="SUPFAM" id="SSF89796">
    <property type="entry name" value="CoA-transferase family III (CaiB/BaiF)"/>
    <property type="match status" value="1"/>
</dbReference>
<feature type="transmembrane region" description="Helical" evidence="8">
    <location>
        <begin position="369"/>
        <end position="396"/>
    </location>
</feature>
<accession>A0ABN7SJ07</accession>
<dbReference type="Gene3D" id="3.30.1540.10">
    <property type="entry name" value="formyl-coa transferase, domain 3"/>
    <property type="match status" value="1"/>
</dbReference>
<evidence type="ECO:0000256" key="2">
    <source>
        <dbReference type="ARBA" id="ARBA00006325"/>
    </source>
</evidence>
<evidence type="ECO:0000256" key="4">
    <source>
        <dbReference type="ARBA" id="ARBA00022679"/>
    </source>
</evidence>
<dbReference type="Proteomes" id="UP001158576">
    <property type="component" value="Chromosome XSR"/>
</dbReference>
<dbReference type="EMBL" id="OU015569">
    <property type="protein sequence ID" value="CAG5098554.1"/>
    <property type="molecule type" value="Genomic_DNA"/>
</dbReference>
<evidence type="ECO:0000256" key="8">
    <source>
        <dbReference type="SAM" id="Phobius"/>
    </source>
</evidence>
<organism evidence="9 10">
    <name type="scientific">Oikopleura dioica</name>
    <name type="common">Tunicate</name>
    <dbReference type="NCBI Taxonomy" id="34765"/>
    <lineage>
        <taxon>Eukaryota</taxon>
        <taxon>Metazoa</taxon>
        <taxon>Chordata</taxon>
        <taxon>Tunicata</taxon>
        <taxon>Appendicularia</taxon>
        <taxon>Copelata</taxon>
        <taxon>Oikopleuridae</taxon>
        <taxon>Oikopleura</taxon>
    </lineage>
</organism>
<dbReference type="PANTHER" id="PTHR48207">
    <property type="entry name" value="SUCCINATE--HYDROXYMETHYLGLUTARATE COA-TRANSFERASE"/>
    <property type="match status" value="1"/>
</dbReference>
<reference evidence="9 10" key="1">
    <citation type="submission" date="2021-04" db="EMBL/GenBank/DDBJ databases">
        <authorList>
            <person name="Bliznina A."/>
        </authorList>
    </citation>
    <scope>NUCLEOTIDE SEQUENCE [LARGE SCALE GENOMIC DNA]</scope>
</reference>
<evidence type="ECO:0000256" key="6">
    <source>
        <dbReference type="ARBA" id="ARBA00022989"/>
    </source>
</evidence>